<proteinExistence type="predicted"/>
<keyword evidence="2" id="KW-1185">Reference proteome</keyword>
<evidence type="ECO:0000313" key="1">
    <source>
        <dbReference type="EMBL" id="GGO82298.1"/>
    </source>
</evidence>
<organism evidence="1 2">
    <name type="scientific">Nonomuraea cavernae</name>
    <dbReference type="NCBI Taxonomy" id="2045107"/>
    <lineage>
        <taxon>Bacteria</taxon>
        <taxon>Bacillati</taxon>
        <taxon>Actinomycetota</taxon>
        <taxon>Actinomycetes</taxon>
        <taxon>Streptosporangiales</taxon>
        <taxon>Streptosporangiaceae</taxon>
        <taxon>Nonomuraea</taxon>
    </lineage>
</organism>
<sequence>MRFPIPPDFELIAVVRRYVSSGRGEVRRYLKLLGGGFMMLPDRDLARFARSLAKDARRITDSDLEMLLDSEWRARLTAAWLIGLDRRTHFRERLGAMLLESELVYSGEGYCFALARFAEDSDAEILTAYLDHYLPRLDCHYDQDDAMGALLHLDERLGTDHAARFLVPGGLWERSTMRKVSPAEKKQVTDELCAFADSCMTGTIKQWLPRRRRFLEERWSHPMYGDDAPDR</sequence>
<reference evidence="1" key="2">
    <citation type="submission" date="2020-09" db="EMBL/GenBank/DDBJ databases">
        <authorList>
            <person name="Sun Q."/>
            <person name="Zhou Y."/>
        </authorList>
    </citation>
    <scope>NUCLEOTIDE SEQUENCE</scope>
    <source>
        <strain evidence="1">CGMCC 4.7368</strain>
    </source>
</reference>
<reference evidence="1" key="1">
    <citation type="journal article" date="2014" name="Int. J. Syst. Evol. Microbiol.">
        <title>Complete genome sequence of Corynebacterium casei LMG S-19264T (=DSM 44701T), isolated from a smear-ripened cheese.</title>
        <authorList>
            <consortium name="US DOE Joint Genome Institute (JGI-PGF)"/>
            <person name="Walter F."/>
            <person name="Albersmeier A."/>
            <person name="Kalinowski J."/>
            <person name="Ruckert C."/>
        </authorList>
    </citation>
    <scope>NUCLEOTIDE SEQUENCE</scope>
    <source>
        <strain evidence="1">CGMCC 4.7368</strain>
    </source>
</reference>
<dbReference type="EMBL" id="BMNH01000041">
    <property type="protein sequence ID" value="GGO82298.1"/>
    <property type="molecule type" value="Genomic_DNA"/>
</dbReference>
<dbReference type="RefSeq" id="WP_189128815.1">
    <property type="nucleotide sequence ID" value="NZ_BMNH01000041.1"/>
</dbReference>
<accession>A0A917ZGG7</accession>
<dbReference type="Proteomes" id="UP000646523">
    <property type="component" value="Unassembled WGS sequence"/>
</dbReference>
<gene>
    <name evidence="1" type="ORF">GCM10012289_73220</name>
</gene>
<dbReference type="InterPro" id="IPR046042">
    <property type="entry name" value="DUF6000"/>
</dbReference>
<comment type="caution">
    <text evidence="1">The sequence shown here is derived from an EMBL/GenBank/DDBJ whole genome shotgun (WGS) entry which is preliminary data.</text>
</comment>
<name>A0A917ZGG7_9ACTN</name>
<protein>
    <submittedName>
        <fullName evidence="1">Uncharacterized protein</fullName>
    </submittedName>
</protein>
<dbReference type="AlphaFoldDB" id="A0A917ZGG7"/>
<dbReference type="Pfam" id="PF19463">
    <property type="entry name" value="DUF6000"/>
    <property type="match status" value="1"/>
</dbReference>
<evidence type="ECO:0000313" key="2">
    <source>
        <dbReference type="Proteomes" id="UP000646523"/>
    </source>
</evidence>